<keyword evidence="2" id="KW-0812">Transmembrane</keyword>
<feature type="domain" description="Mammalian cell entry C-terminal" evidence="4">
    <location>
        <begin position="131"/>
        <end position="354"/>
    </location>
</feature>
<dbReference type="GO" id="GO:0051701">
    <property type="term" value="P:biological process involved in interaction with host"/>
    <property type="evidence" value="ECO:0007669"/>
    <property type="project" value="TreeGrafter"/>
</dbReference>
<feature type="transmembrane region" description="Helical" evidence="2">
    <location>
        <begin position="17"/>
        <end position="37"/>
    </location>
</feature>
<feature type="compositionally biased region" description="Pro residues" evidence="1">
    <location>
        <begin position="408"/>
        <end position="430"/>
    </location>
</feature>
<organism evidence="5 6">
    <name type="scientific">Mycobacteroides abscessus</name>
    <dbReference type="NCBI Taxonomy" id="36809"/>
    <lineage>
        <taxon>Bacteria</taxon>
        <taxon>Bacillati</taxon>
        <taxon>Actinomycetota</taxon>
        <taxon>Actinomycetes</taxon>
        <taxon>Mycobacteriales</taxon>
        <taxon>Mycobacteriaceae</taxon>
        <taxon>Mycobacteroides</taxon>
    </lineage>
</organism>
<dbReference type="InterPro" id="IPR003399">
    <property type="entry name" value="Mce/MlaD"/>
</dbReference>
<feature type="domain" description="Mce/MlaD" evidence="3">
    <location>
        <begin position="46"/>
        <end position="124"/>
    </location>
</feature>
<dbReference type="RefSeq" id="WP_016893067.1">
    <property type="nucleotide sequence ID" value="NZ_CSVC01000009.1"/>
</dbReference>
<dbReference type="Pfam" id="PF11887">
    <property type="entry name" value="Mce4_CUP1"/>
    <property type="match status" value="1"/>
</dbReference>
<gene>
    <name evidence="5" type="ORF">ERS075579_01997</name>
</gene>
<name>A0A0U0ZM40_9MYCO</name>
<keyword evidence="2" id="KW-0472">Membrane</keyword>
<dbReference type="Proteomes" id="UP000045782">
    <property type="component" value="Unassembled WGS sequence"/>
</dbReference>
<evidence type="ECO:0000259" key="3">
    <source>
        <dbReference type="Pfam" id="PF02470"/>
    </source>
</evidence>
<evidence type="ECO:0000256" key="1">
    <source>
        <dbReference type="SAM" id="MobiDB-lite"/>
    </source>
</evidence>
<dbReference type="GO" id="GO:0005576">
    <property type="term" value="C:extracellular region"/>
    <property type="evidence" value="ECO:0007669"/>
    <property type="project" value="TreeGrafter"/>
</dbReference>
<evidence type="ECO:0000256" key="2">
    <source>
        <dbReference type="SAM" id="Phobius"/>
    </source>
</evidence>
<dbReference type="AlphaFoldDB" id="A0A0U0ZM40"/>
<dbReference type="InterPro" id="IPR052336">
    <property type="entry name" value="MlaD_Phospholipid_Transporter"/>
</dbReference>
<proteinExistence type="predicted"/>
<dbReference type="InterPro" id="IPR024516">
    <property type="entry name" value="Mce_C"/>
</dbReference>
<evidence type="ECO:0000313" key="6">
    <source>
        <dbReference type="Proteomes" id="UP000045782"/>
    </source>
</evidence>
<evidence type="ECO:0000313" key="5">
    <source>
        <dbReference type="EMBL" id="CPV48401.1"/>
    </source>
</evidence>
<reference evidence="5 6" key="1">
    <citation type="submission" date="2015-03" db="EMBL/GenBank/DDBJ databases">
        <authorList>
            <person name="Murphy D."/>
        </authorList>
    </citation>
    <scope>NUCLEOTIDE SEQUENCE [LARGE SCALE GENOMIC DNA]</scope>
    <source>
        <strain evidence="5 6">PAP088</strain>
    </source>
</reference>
<dbReference type="EMBL" id="CSWP01000003">
    <property type="protein sequence ID" value="CPV48401.1"/>
    <property type="molecule type" value="Genomic_DNA"/>
</dbReference>
<protein>
    <submittedName>
        <fullName evidence="5">Putative Mce family protein</fullName>
    </submittedName>
</protein>
<feature type="compositionally biased region" description="Pro residues" evidence="1">
    <location>
        <begin position="442"/>
        <end position="456"/>
    </location>
</feature>
<evidence type="ECO:0000259" key="4">
    <source>
        <dbReference type="Pfam" id="PF11887"/>
    </source>
</evidence>
<dbReference type="PANTHER" id="PTHR33371">
    <property type="entry name" value="INTERMEMBRANE PHOSPHOLIPID TRANSPORT SYSTEM BINDING PROTEIN MLAD-RELATED"/>
    <property type="match status" value="1"/>
</dbReference>
<dbReference type="PANTHER" id="PTHR33371:SF19">
    <property type="entry name" value="MCE-FAMILY PROTEIN MCE4A"/>
    <property type="match status" value="1"/>
</dbReference>
<sequence length="523" mass="54676">MPNPFEVDGRGPSGNQLLTLAVVTLAAIVALTGAMLLKSAGRLNDYVRVVADLTNVGDGLPQKSDVKYHGVLVGEVDDVTPATGSKPNFVYINLKPEYAKTIPSTATARVVPSNVFAVSSVQLVDRGPGVPIRDGAHIAEDHELPTVLFQTTVSKLRDLLNATGRGRDDNSVGILAAVGAATDSRRAKLLAGGAQLNRLINELNAIVATDTGPSTVSALLDATEGLKQSAPDLLDSLHQAVRPMQTLAEKREQLTALVHAGLTTVGTNKQAFDNHTDQLIGITTGLTPPIGVFAKNADKFVPIFRNINKLSRNWFEHMWMADRDLVNMPIAVTLAPSYTYTRADCPRYGDVKGPSCFTAPEQVVRPDLPETLLPQNYKPPADLAPPAGTVIGPNGNLLAVGPPRVVPPGGPNLIDPNPPLPPWQPYPMPRVPGTSDPDDLEPPPPPATPPIPPAPVAPGGINGAGRPAVAPASYGGNVGPVGSRGERDQLRVIAGGSATPATQLLLGPVARGSAVSFVKEGPS</sequence>
<keyword evidence="2" id="KW-1133">Transmembrane helix</keyword>
<accession>A0A0U0ZM40</accession>
<feature type="region of interest" description="Disordered" evidence="1">
    <location>
        <begin position="408"/>
        <end position="462"/>
    </location>
</feature>
<dbReference type="Pfam" id="PF02470">
    <property type="entry name" value="MlaD"/>
    <property type="match status" value="1"/>
</dbReference>